<dbReference type="OrthoDB" id="3660698at2759"/>
<reference evidence="4" key="1">
    <citation type="journal article" date="2014" name="Genome Announc.">
        <title>Draft genome sequence of Colletotrichum sublineola, a destructive pathogen of cultivated sorghum.</title>
        <authorList>
            <person name="Baroncelli R."/>
            <person name="Sanz-Martin J.M."/>
            <person name="Rech G.E."/>
            <person name="Sukno S.A."/>
            <person name="Thon M.R."/>
        </authorList>
    </citation>
    <scope>NUCLEOTIDE SEQUENCE [LARGE SCALE GENOMIC DNA]</scope>
    <source>
        <strain evidence="4">TX430BB</strain>
    </source>
</reference>
<evidence type="ECO:0000256" key="1">
    <source>
        <dbReference type="SAM" id="MobiDB-lite"/>
    </source>
</evidence>
<dbReference type="AlphaFoldDB" id="A0A066X182"/>
<feature type="chain" id="PRO_5001629635" evidence="2">
    <location>
        <begin position="25"/>
        <end position="203"/>
    </location>
</feature>
<proteinExistence type="predicted"/>
<dbReference type="Proteomes" id="UP000027238">
    <property type="component" value="Unassembled WGS sequence"/>
</dbReference>
<protein>
    <submittedName>
        <fullName evidence="3">Uncharacterized protein</fullName>
    </submittedName>
</protein>
<comment type="caution">
    <text evidence="3">The sequence shown here is derived from an EMBL/GenBank/DDBJ whole genome shotgun (WGS) entry which is preliminary data.</text>
</comment>
<keyword evidence="2" id="KW-0732">Signal</keyword>
<name>A0A066X182_COLSU</name>
<feature type="signal peptide" evidence="2">
    <location>
        <begin position="1"/>
        <end position="24"/>
    </location>
</feature>
<organism evidence="3 4">
    <name type="scientific">Colletotrichum sublineola</name>
    <name type="common">Sorghum anthracnose fungus</name>
    <dbReference type="NCBI Taxonomy" id="1173701"/>
    <lineage>
        <taxon>Eukaryota</taxon>
        <taxon>Fungi</taxon>
        <taxon>Dikarya</taxon>
        <taxon>Ascomycota</taxon>
        <taxon>Pezizomycotina</taxon>
        <taxon>Sordariomycetes</taxon>
        <taxon>Hypocreomycetidae</taxon>
        <taxon>Glomerellales</taxon>
        <taxon>Glomerellaceae</taxon>
        <taxon>Colletotrichum</taxon>
        <taxon>Colletotrichum graminicola species complex</taxon>
    </lineage>
</organism>
<feature type="region of interest" description="Disordered" evidence="1">
    <location>
        <begin position="124"/>
        <end position="143"/>
    </location>
</feature>
<dbReference type="EMBL" id="JMSE01001311">
    <property type="protein sequence ID" value="KDN62672.1"/>
    <property type="molecule type" value="Genomic_DNA"/>
</dbReference>
<gene>
    <name evidence="3" type="ORF">CSUB01_11862</name>
</gene>
<keyword evidence="4" id="KW-1185">Reference proteome</keyword>
<dbReference type="HOGENOM" id="CLU_1348844_0_0_1"/>
<accession>A0A066X182</accession>
<evidence type="ECO:0000313" key="3">
    <source>
        <dbReference type="EMBL" id="KDN62672.1"/>
    </source>
</evidence>
<sequence>MKFPALATTSSLVLLLSLAKNALSCAVYTNCHCYDSNGTPNNNATQTACQGYQPSDTSFVAEKSACYYIGPPTTGPSFGPVYMGMNNCDFRVLCAQAGATGSDSSCAGKLPQRCRKATATPAAKALGMSGPGPTTRGGEQLRNAGDGDVVQEARPRDGAALDTAVQRLAGYVTGCQGASGGRQVAAREFTSGNHWFAKARRAV</sequence>
<evidence type="ECO:0000313" key="4">
    <source>
        <dbReference type="Proteomes" id="UP000027238"/>
    </source>
</evidence>
<evidence type="ECO:0000256" key="2">
    <source>
        <dbReference type="SAM" id="SignalP"/>
    </source>
</evidence>